<dbReference type="InterPro" id="IPR017925">
    <property type="entry name" value="DHFR_CS"/>
</dbReference>
<evidence type="ECO:0000256" key="10">
    <source>
        <dbReference type="RuleBase" id="RU004474"/>
    </source>
</evidence>
<dbReference type="RefSeq" id="WP_085482653.1">
    <property type="nucleotide sequence ID" value="NZ_FXAY01000001.1"/>
</dbReference>
<dbReference type="InterPro" id="IPR012259">
    <property type="entry name" value="DHFR"/>
</dbReference>
<dbReference type="InterPro" id="IPR024072">
    <property type="entry name" value="DHFR-like_dom_sf"/>
</dbReference>
<dbReference type="SUPFAM" id="SSF53597">
    <property type="entry name" value="Dihydrofolate reductase-like"/>
    <property type="match status" value="1"/>
</dbReference>
<dbReference type="GO" id="GO:0070401">
    <property type="term" value="F:NADP+ binding"/>
    <property type="evidence" value="ECO:0007669"/>
    <property type="project" value="UniProtKB-ARBA"/>
</dbReference>
<reference evidence="13" key="1">
    <citation type="submission" date="2017-04" db="EMBL/GenBank/DDBJ databases">
        <authorList>
            <person name="Varghese N."/>
            <person name="Submissions S."/>
        </authorList>
    </citation>
    <scope>NUCLEOTIDE SEQUENCE [LARGE SCALE GENOMIC DNA]</scope>
    <source>
        <strain evidence="13">VKM Ac-2510</strain>
    </source>
</reference>
<keyword evidence="5 9" id="KW-0554">One-carbon metabolism</keyword>
<feature type="domain" description="DHFR" evidence="11">
    <location>
        <begin position="2"/>
        <end position="165"/>
    </location>
</feature>
<evidence type="ECO:0000256" key="4">
    <source>
        <dbReference type="ARBA" id="ARBA00018886"/>
    </source>
</evidence>
<evidence type="ECO:0000256" key="9">
    <source>
        <dbReference type="PIRNR" id="PIRNR000194"/>
    </source>
</evidence>
<dbReference type="Pfam" id="PF00186">
    <property type="entry name" value="DHFR_1"/>
    <property type="match status" value="1"/>
</dbReference>
<dbReference type="Gene3D" id="3.40.430.10">
    <property type="entry name" value="Dihydrofolate Reductase, subunit A"/>
    <property type="match status" value="1"/>
</dbReference>
<dbReference type="PRINTS" id="PR00070">
    <property type="entry name" value="DHFR"/>
</dbReference>
<gene>
    <name evidence="12" type="ORF">SAMN06296010_0529</name>
</gene>
<dbReference type="PANTHER" id="PTHR48069:SF3">
    <property type="entry name" value="DIHYDROFOLATE REDUCTASE"/>
    <property type="match status" value="1"/>
</dbReference>
<dbReference type="GO" id="GO:0004146">
    <property type="term" value="F:dihydrofolate reductase activity"/>
    <property type="evidence" value="ECO:0007669"/>
    <property type="project" value="UniProtKB-EC"/>
</dbReference>
<evidence type="ECO:0000313" key="13">
    <source>
        <dbReference type="Proteomes" id="UP000193244"/>
    </source>
</evidence>
<comment type="function">
    <text evidence="8 9">Key enzyme in folate metabolism. Catalyzes an essential reaction for de novo glycine and purine synthesis, and for DNA precursor synthesis.</text>
</comment>
<keyword evidence="7 9" id="KW-0560">Oxidoreductase</keyword>
<evidence type="ECO:0000256" key="2">
    <source>
        <dbReference type="ARBA" id="ARBA00009539"/>
    </source>
</evidence>
<dbReference type="PROSITE" id="PS00075">
    <property type="entry name" value="DHFR_1"/>
    <property type="match status" value="1"/>
</dbReference>
<dbReference type="GO" id="GO:0046654">
    <property type="term" value="P:tetrahydrofolate biosynthetic process"/>
    <property type="evidence" value="ECO:0007669"/>
    <property type="project" value="UniProtKB-UniPathway"/>
</dbReference>
<name>A0A1X7IHL7_9MICO</name>
<evidence type="ECO:0000256" key="7">
    <source>
        <dbReference type="ARBA" id="ARBA00023002"/>
    </source>
</evidence>
<keyword evidence="13" id="KW-1185">Reference proteome</keyword>
<dbReference type="GO" id="GO:0005829">
    <property type="term" value="C:cytosol"/>
    <property type="evidence" value="ECO:0007669"/>
    <property type="project" value="TreeGrafter"/>
</dbReference>
<evidence type="ECO:0000256" key="6">
    <source>
        <dbReference type="ARBA" id="ARBA00022857"/>
    </source>
</evidence>
<dbReference type="EMBL" id="FXAY01000001">
    <property type="protein sequence ID" value="SMG14276.1"/>
    <property type="molecule type" value="Genomic_DNA"/>
</dbReference>
<evidence type="ECO:0000259" key="11">
    <source>
        <dbReference type="PROSITE" id="PS51330"/>
    </source>
</evidence>
<comment type="catalytic activity">
    <reaction evidence="9">
        <text>(6S)-5,6,7,8-tetrahydrofolate + NADP(+) = 7,8-dihydrofolate + NADPH + H(+)</text>
        <dbReference type="Rhea" id="RHEA:15009"/>
        <dbReference type="ChEBI" id="CHEBI:15378"/>
        <dbReference type="ChEBI" id="CHEBI:57451"/>
        <dbReference type="ChEBI" id="CHEBI:57453"/>
        <dbReference type="ChEBI" id="CHEBI:57783"/>
        <dbReference type="ChEBI" id="CHEBI:58349"/>
        <dbReference type="EC" id="1.5.1.3"/>
    </reaction>
</comment>
<dbReference type="CDD" id="cd00209">
    <property type="entry name" value="DHFR"/>
    <property type="match status" value="1"/>
</dbReference>
<dbReference type="FunFam" id="3.40.430.10:FF:000001">
    <property type="entry name" value="Dihydrofolate reductase"/>
    <property type="match status" value="1"/>
</dbReference>
<protein>
    <recommendedName>
        <fullName evidence="4 9">Dihydrofolate reductase</fullName>
        <ecNumber evidence="3 9">1.5.1.3</ecNumber>
    </recommendedName>
</protein>
<dbReference type="STRING" id="150121.SAMN06296010_0529"/>
<evidence type="ECO:0000256" key="8">
    <source>
        <dbReference type="ARBA" id="ARBA00025067"/>
    </source>
</evidence>
<dbReference type="GO" id="GO:0046655">
    <property type="term" value="P:folic acid metabolic process"/>
    <property type="evidence" value="ECO:0007669"/>
    <property type="project" value="TreeGrafter"/>
</dbReference>
<dbReference type="GO" id="GO:0006730">
    <property type="term" value="P:one-carbon metabolic process"/>
    <property type="evidence" value="ECO:0007669"/>
    <property type="project" value="UniProtKB-KW"/>
</dbReference>
<dbReference type="PIRSF" id="PIRSF000194">
    <property type="entry name" value="DHFR"/>
    <property type="match status" value="1"/>
</dbReference>
<dbReference type="UniPathway" id="UPA00077">
    <property type="reaction ID" value="UER00158"/>
</dbReference>
<dbReference type="InterPro" id="IPR001796">
    <property type="entry name" value="DHFR_dom"/>
</dbReference>
<evidence type="ECO:0000313" key="12">
    <source>
        <dbReference type="EMBL" id="SMG14276.1"/>
    </source>
</evidence>
<comment type="pathway">
    <text evidence="1 9">Cofactor biosynthesis; tetrahydrofolate biosynthesis; 5,6,7,8-tetrahydrofolate from 7,8-dihydrofolate: step 1/1.</text>
</comment>
<dbReference type="Proteomes" id="UP000193244">
    <property type="component" value="Unassembled WGS sequence"/>
</dbReference>
<evidence type="ECO:0000256" key="5">
    <source>
        <dbReference type="ARBA" id="ARBA00022563"/>
    </source>
</evidence>
<dbReference type="AlphaFoldDB" id="A0A1X7IHL7"/>
<comment type="similarity">
    <text evidence="2 9 10">Belongs to the dihydrofolate reductase family.</text>
</comment>
<dbReference type="PANTHER" id="PTHR48069">
    <property type="entry name" value="DIHYDROFOLATE REDUCTASE"/>
    <property type="match status" value="1"/>
</dbReference>
<evidence type="ECO:0000256" key="3">
    <source>
        <dbReference type="ARBA" id="ARBA00012856"/>
    </source>
</evidence>
<accession>A0A1X7IHL7</accession>
<evidence type="ECO:0000256" key="1">
    <source>
        <dbReference type="ARBA" id="ARBA00004903"/>
    </source>
</evidence>
<dbReference type="EC" id="1.5.1.3" evidence="3 9"/>
<sequence>MSVALIWAEARGGVIGDDGTIPWHLPEDLAHFKEVTLGGTVVMGRRTWQSLPERFRPLPGRRNVVLTRDRDFTADGADVEHSLDEILDATGRDDSSAPVWVIGGGEIYSQALPRASRLEVTEVDLEVAGDTRAPAVDPAVWSPAEATDWLESRTGIRYRFVSYDRRR</sequence>
<dbReference type="PROSITE" id="PS51330">
    <property type="entry name" value="DHFR_2"/>
    <property type="match status" value="1"/>
</dbReference>
<organism evidence="12 13">
    <name type="scientific">Agreia pratensis</name>
    <dbReference type="NCBI Taxonomy" id="150121"/>
    <lineage>
        <taxon>Bacteria</taxon>
        <taxon>Bacillati</taxon>
        <taxon>Actinomycetota</taxon>
        <taxon>Actinomycetes</taxon>
        <taxon>Micrococcales</taxon>
        <taxon>Microbacteriaceae</taxon>
        <taxon>Agreia</taxon>
    </lineage>
</organism>
<dbReference type="GO" id="GO:0046452">
    <property type="term" value="P:dihydrofolate metabolic process"/>
    <property type="evidence" value="ECO:0007669"/>
    <property type="project" value="TreeGrafter"/>
</dbReference>
<proteinExistence type="inferred from homology"/>
<dbReference type="OrthoDB" id="9804315at2"/>
<keyword evidence="6 9" id="KW-0521">NADP</keyword>